<evidence type="ECO:0000313" key="3">
    <source>
        <dbReference type="Proteomes" id="UP000606786"/>
    </source>
</evidence>
<reference evidence="2" key="1">
    <citation type="submission" date="2020-11" db="EMBL/GenBank/DDBJ databases">
        <authorList>
            <person name="Whitehead M."/>
        </authorList>
    </citation>
    <scope>NUCLEOTIDE SEQUENCE</scope>
    <source>
        <strain evidence="2">EGII</strain>
    </source>
</reference>
<proteinExistence type="predicted"/>
<keyword evidence="3" id="KW-1185">Reference proteome</keyword>
<protein>
    <submittedName>
        <fullName evidence="2">(Mediterranean fruit fly) hypothetical protein</fullName>
    </submittedName>
</protein>
<dbReference type="AlphaFoldDB" id="A0A811VCX3"/>
<organism evidence="2 3">
    <name type="scientific">Ceratitis capitata</name>
    <name type="common">Mediterranean fruit fly</name>
    <name type="synonym">Tephritis capitata</name>
    <dbReference type="NCBI Taxonomy" id="7213"/>
    <lineage>
        <taxon>Eukaryota</taxon>
        <taxon>Metazoa</taxon>
        <taxon>Ecdysozoa</taxon>
        <taxon>Arthropoda</taxon>
        <taxon>Hexapoda</taxon>
        <taxon>Insecta</taxon>
        <taxon>Pterygota</taxon>
        <taxon>Neoptera</taxon>
        <taxon>Endopterygota</taxon>
        <taxon>Diptera</taxon>
        <taxon>Brachycera</taxon>
        <taxon>Muscomorpha</taxon>
        <taxon>Tephritoidea</taxon>
        <taxon>Tephritidae</taxon>
        <taxon>Ceratitis</taxon>
        <taxon>Ceratitis</taxon>
    </lineage>
</organism>
<evidence type="ECO:0000313" key="2">
    <source>
        <dbReference type="EMBL" id="CAD7013097.1"/>
    </source>
</evidence>
<sequence>RQANKLTSQPTNQPANQKQTKHITRSIQQLPETETLPKALTCASVYMNMNIHKWSVNAAKLRQSRKSAKTLPPQRLSTNAYGVYEPMQLQTD</sequence>
<name>A0A811VCX3_CERCA</name>
<feature type="region of interest" description="Disordered" evidence="1">
    <location>
        <begin position="65"/>
        <end position="92"/>
    </location>
</feature>
<feature type="region of interest" description="Disordered" evidence="1">
    <location>
        <begin position="1"/>
        <end position="23"/>
    </location>
</feature>
<evidence type="ECO:0000256" key="1">
    <source>
        <dbReference type="SAM" id="MobiDB-lite"/>
    </source>
</evidence>
<feature type="compositionally biased region" description="Polar residues" evidence="1">
    <location>
        <begin position="1"/>
        <end position="18"/>
    </location>
</feature>
<dbReference type="EMBL" id="CAJHJT010000056">
    <property type="protein sequence ID" value="CAD7013097.1"/>
    <property type="molecule type" value="Genomic_DNA"/>
</dbReference>
<feature type="non-terminal residue" evidence="2">
    <location>
        <position position="92"/>
    </location>
</feature>
<gene>
    <name evidence="2" type="ORF">CCAP1982_LOCUS21171</name>
</gene>
<accession>A0A811VCX3</accession>
<dbReference type="Proteomes" id="UP000606786">
    <property type="component" value="Unassembled WGS sequence"/>
</dbReference>
<comment type="caution">
    <text evidence="2">The sequence shown here is derived from an EMBL/GenBank/DDBJ whole genome shotgun (WGS) entry which is preliminary data.</text>
</comment>